<dbReference type="InterPro" id="IPR014284">
    <property type="entry name" value="RNA_pol_sigma-70_dom"/>
</dbReference>
<reference evidence="6" key="1">
    <citation type="submission" date="2018-05" db="EMBL/GenBank/DDBJ databases">
        <authorList>
            <person name="Lanie J.A."/>
            <person name="Ng W.-L."/>
            <person name="Kazmierczak K.M."/>
            <person name="Andrzejewski T.M."/>
            <person name="Davidsen T.M."/>
            <person name="Wayne K.J."/>
            <person name="Tettelin H."/>
            <person name="Glass J.I."/>
            <person name="Rusch D."/>
            <person name="Podicherti R."/>
            <person name="Tsui H.-C.T."/>
            <person name="Winkler M.E."/>
        </authorList>
    </citation>
    <scope>NUCLEOTIDE SEQUENCE</scope>
</reference>
<keyword evidence="2" id="KW-0731">Sigma factor</keyword>
<dbReference type="GO" id="GO:0016987">
    <property type="term" value="F:sigma factor activity"/>
    <property type="evidence" value="ECO:0007669"/>
    <property type="project" value="UniProtKB-KW"/>
</dbReference>
<evidence type="ECO:0000256" key="1">
    <source>
        <dbReference type="ARBA" id="ARBA00023015"/>
    </source>
</evidence>
<dbReference type="GO" id="GO:0003677">
    <property type="term" value="F:DNA binding"/>
    <property type="evidence" value="ECO:0007669"/>
    <property type="project" value="UniProtKB-KW"/>
</dbReference>
<organism evidence="6">
    <name type="scientific">marine metagenome</name>
    <dbReference type="NCBI Taxonomy" id="408172"/>
    <lineage>
        <taxon>unclassified sequences</taxon>
        <taxon>metagenomes</taxon>
        <taxon>ecological metagenomes</taxon>
    </lineage>
</organism>
<evidence type="ECO:0000259" key="5">
    <source>
        <dbReference type="Pfam" id="PF04542"/>
    </source>
</evidence>
<dbReference type="AlphaFoldDB" id="A0A383CN12"/>
<dbReference type="PANTHER" id="PTHR43133">
    <property type="entry name" value="RNA POLYMERASE ECF-TYPE SIGMA FACTO"/>
    <property type="match status" value="1"/>
</dbReference>
<keyword evidence="1" id="KW-0805">Transcription regulation</keyword>
<dbReference type="InterPro" id="IPR007627">
    <property type="entry name" value="RNA_pol_sigma70_r2"/>
</dbReference>
<dbReference type="InterPro" id="IPR039425">
    <property type="entry name" value="RNA_pol_sigma-70-like"/>
</dbReference>
<sequence>MDDKVLIEKFLRGDVESYNELVYRHQGWVKGMTMNIVKNPQDAEDIAQDVFVKVYFALNRFRFESEFKTWLYRVVINKINNHFRKQKLGSVFSAELKEEL</sequence>
<dbReference type="NCBIfam" id="TIGR02937">
    <property type="entry name" value="sigma70-ECF"/>
    <property type="match status" value="1"/>
</dbReference>
<dbReference type="EMBL" id="UINC01209835">
    <property type="protein sequence ID" value="SVE33028.1"/>
    <property type="molecule type" value="Genomic_DNA"/>
</dbReference>
<dbReference type="PANTHER" id="PTHR43133:SF51">
    <property type="entry name" value="RNA POLYMERASE SIGMA FACTOR"/>
    <property type="match status" value="1"/>
</dbReference>
<dbReference type="InterPro" id="IPR013325">
    <property type="entry name" value="RNA_pol_sigma_r2"/>
</dbReference>
<dbReference type="GO" id="GO:0006352">
    <property type="term" value="P:DNA-templated transcription initiation"/>
    <property type="evidence" value="ECO:0007669"/>
    <property type="project" value="InterPro"/>
</dbReference>
<evidence type="ECO:0000256" key="3">
    <source>
        <dbReference type="ARBA" id="ARBA00023125"/>
    </source>
</evidence>
<gene>
    <name evidence="6" type="ORF">METZ01_LOCUS485882</name>
</gene>
<keyword evidence="3" id="KW-0238">DNA-binding</keyword>
<dbReference type="SUPFAM" id="SSF88946">
    <property type="entry name" value="Sigma2 domain of RNA polymerase sigma factors"/>
    <property type="match status" value="1"/>
</dbReference>
<dbReference type="Pfam" id="PF04542">
    <property type="entry name" value="Sigma70_r2"/>
    <property type="match status" value="1"/>
</dbReference>
<evidence type="ECO:0000313" key="6">
    <source>
        <dbReference type="EMBL" id="SVE33028.1"/>
    </source>
</evidence>
<accession>A0A383CN12</accession>
<name>A0A383CN12_9ZZZZ</name>
<protein>
    <recommendedName>
        <fullName evidence="5">RNA polymerase sigma-70 region 2 domain-containing protein</fullName>
    </recommendedName>
</protein>
<evidence type="ECO:0000256" key="4">
    <source>
        <dbReference type="ARBA" id="ARBA00023163"/>
    </source>
</evidence>
<feature type="domain" description="RNA polymerase sigma-70 region 2" evidence="5">
    <location>
        <begin position="21"/>
        <end position="87"/>
    </location>
</feature>
<evidence type="ECO:0000256" key="2">
    <source>
        <dbReference type="ARBA" id="ARBA00023082"/>
    </source>
</evidence>
<proteinExistence type="predicted"/>
<feature type="non-terminal residue" evidence="6">
    <location>
        <position position="100"/>
    </location>
</feature>
<dbReference type="Gene3D" id="1.10.1740.10">
    <property type="match status" value="1"/>
</dbReference>
<keyword evidence="4" id="KW-0804">Transcription</keyword>
<dbReference type="PROSITE" id="PS01063">
    <property type="entry name" value="SIGMA70_ECF"/>
    <property type="match status" value="1"/>
</dbReference>
<dbReference type="InterPro" id="IPR000838">
    <property type="entry name" value="RNA_pol_sigma70_ECF_CS"/>
</dbReference>